<dbReference type="AlphaFoldDB" id="A0A516Z9X9"/>
<evidence type="ECO:0000256" key="2">
    <source>
        <dbReference type="ARBA" id="ARBA00023002"/>
    </source>
</evidence>
<keyword evidence="4" id="KW-0934">Plastid</keyword>
<dbReference type="PANTHER" id="PTHR10681:SF128">
    <property type="entry name" value="THIOREDOXIN-DEPENDENT PEROXIDE REDUCTASE, MITOCHONDRIAL"/>
    <property type="match status" value="1"/>
</dbReference>
<protein>
    <submittedName>
        <fullName evidence="4">Putative peroxiredoxin Ycf42</fullName>
    </submittedName>
</protein>
<dbReference type="GO" id="GO:0005829">
    <property type="term" value="C:cytosol"/>
    <property type="evidence" value="ECO:0007669"/>
    <property type="project" value="TreeGrafter"/>
</dbReference>
<dbReference type="PROSITE" id="PS51352">
    <property type="entry name" value="THIOREDOXIN_2"/>
    <property type="match status" value="1"/>
</dbReference>
<proteinExistence type="inferred from homology"/>
<geneLocation type="chloroplast" evidence="4"/>
<reference evidence="4" key="1">
    <citation type="journal article" date="2019" name="J. Phycol.">
        <title>Dictyochophyceae plastid genomes reveal unusual variability of their organization.</title>
        <authorList>
            <person name="Han K.Y."/>
            <person name="Maciszewski K."/>
            <person name="Graf L."/>
            <person name="Yang J.H."/>
            <person name="Andersen R.A."/>
            <person name="Karnkowska A."/>
            <person name="Yoon H.S."/>
        </authorList>
    </citation>
    <scope>NUCLEOTIDE SEQUENCE</scope>
</reference>
<dbReference type="GO" id="GO:0045454">
    <property type="term" value="P:cell redox homeostasis"/>
    <property type="evidence" value="ECO:0007669"/>
    <property type="project" value="TreeGrafter"/>
</dbReference>
<dbReference type="EMBL" id="MK518352">
    <property type="protein sequence ID" value="QDR24516.1"/>
    <property type="molecule type" value="Genomic_DNA"/>
</dbReference>
<evidence type="ECO:0000259" key="3">
    <source>
        <dbReference type="PROSITE" id="PS51352"/>
    </source>
</evidence>
<keyword evidence="4" id="KW-0150">Chloroplast</keyword>
<dbReference type="GO" id="GO:0006979">
    <property type="term" value="P:response to oxidative stress"/>
    <property type="evidence" value="ECO:0007669"/>
    <property type="project" value="TreeGrafter"/>
</dbReference>
<dbReference type="GO" id="GO:0042744">
    <property type="term" value="P:hydrogen peroxide catabolic process"/>
    <property type="evidence" value="ECO:0007669"/>
    <property type="project" value="TreeGrafter"/>
</dbReference>
<dbReference type="PANTHER" id="PTHR10681">
    <property type="entry name" value="THIOREDOXIN PEROXIDASE"/>
    <property type="match status" value="1"/>
</dbReference>
<keyword evidence="2" id="KW-0560">Oxidoreductase</keyword>
<comment type="similarity">
    <text evidence="1">Belongs to the peroxiredoxin family. AhpC/Prx1 subfamily.</text>
</comment>
<evidence type="ECO:0000256" key="1">
    <source>
        <dbReference type="ARBA" id="ARBA00009796"/>
    </source>
</evidence>
<dbReference type="SUPFAM" id="SSF52833">
    <property type="entry name" value="Thioredoxin-like"/>
    <property type="match status" value="1"/>
</dbReference>
<dbReference type="InterPro" id="IPR036249">
    <property type="entry name" value="Thioredoxin-like_sf"/>
</dbReference>
<feature type="domain" description="Thioredoxin" evidence="3">
    <location>
        <begin position="15"/>
        <end position="192"/>
    </location>
</feature>
<evidence type="ECO:0000313" key="4">
    <source>
        <dbReference type="EMBL" id="QDR24516.1"/>
    </source>
</evidence>
<dbReference type="InterPro" id="IPR050217">
    <property type="entry name" value="Peroxiredoxin"/>
</dbReference>
<dbReference type="Gene3D" id="3.40.30.10">
    <property type="entry name" value="Glutaredoxin"/>
    <property type="match status" value="1"/>
</dbReference>
<dbReference type="GO" id="GO:0033554">
    <property type="term" value="P:cellular response to stress"/>
    <property type="evidence" value="ECO:0007669"/>
    <property type="project" value="TreeGrafter"/>
</dbReference>
<dbReference type="Pfam" id="PF00578">
    <property type="entry name" value="AhpC-TSA"/>
    <property type="match status" value="1"/>
</dbReference>
<sequence length="255" mass="29961">MVYVPKGFTTDPYFNAIGSKAPDFRAWGVVYLKRKERRGLRKRVLYKQYARRGRFTLSDYKRKKNLVLIFFPYNLDFDGNMQILKFNERYEEFRALNTEILAIGNDFCYVKRYNLSVSQKFGGLKGLKFPLISDVWRTISLGYGIIGTNYKSAQHSIFIVDKFGKIRYTALYDTRIGANVGEVLRILRAVQYLYRRPLRVCPPEWQPGQETGKLGTIDQSEAYFGYLEWLNRPPRPAKYDSYLDRLSRATKKNKD</sequence>
<organism evidence="4">
    <name type="scientific">Florenciella parvula</name>
    <dbReference type="NCBI Taxonomy" id="236787"/>
    <lineage>
        <taxon>Eukaryota</taxon>
        <taxon>Sar</taxon>
        <taxon>Stramenopiles</taxon>
        <taxon>Ochrophyta</taxon>
        <taxon>Dictyochophyceae</taxon>
        <taxon>Florenciellales</taxon>
        <taxon>Florenciella</taxon>
    </lineage>
</organism>
<dbReference type="GO" id="GO:0008379">
    <property type="term" value="F:thioredoxin peroxidase activity"/>
    <property type="evidence" value="ECO:0007669"/>
    <property type="project" value="TreeGrafter"/>
</dbReference>
<dbReference type="GeneID" id="41657372"/>
<gene>
    <name evidence="4" type="primary">ycf42</name>
</gene>
<dbReference type="InterPro" id="IPR013766">
    <property type="entry name" value="Thioredoxin_domain"/>
</dbReference>
<dbReference type="InterPro" id="IPR000866">
    <property type="entry name" value="AhpC/TSA"/>
</dbReference>
<accession>A0A516Z9X9</accession>
<dbReference type="RefSeq" id="YP_009684430.1">
    <property type="nucleotide sequence ID" value="NC_044407.1"/>
</dbReference>
<name>A0A516Z9X9_9STRA</name>